<dbReference type="SUPFAM" id="SSF53335">
    <property type="entry name" value="S-adenosyl-L-methionine-dependent methyltransferases"/>
    <property type="match status" value="1"/>
</dbReference>
<dbReference type="Pfam" id="PF01564">
    <property type="entry name" value="Spermine_synth"/>
    <property type="match status" value="1"/>
</dbReference>
<evidence type="ECO:0000256" key="1">
    <source>
        <dbReference type="ARBA" id="ARBA00023115"/>
    </source>
</evidence>
<sequence>MNNQLRKSTKGERSVRVLYRNKSEQHELTIYDTSKLYGEKGRFRVLEFSNAAVQGAMDLDEPSRMVLEYPRAMVHLMERNNPDYESIFVIGHGIGTLSSYLSNRQVKVAELDAEVVELSRTFFGYSGDQVLVGDGRELLEQEASGAYNYIVVDAFTAAGTPAQFTSSSFFTMLKDKLHSGGIVLLNVFGRAGNDRLVNAVYTTLQEHFAYTRSFALPAETTDEIQNRILVGCDVPISFQSRHMAGFVEQQPGEGYVIVDSYKS</sequence>
<comment type="caution">
    <text evidence="2">The sequence shown here is derived from an EMBL/GenBank/DDBJ whole genome shotgun (WGS) entry which is preliminary data.</text>
</comment>
<protein>
    <submittedName>
        <fullName evidence="2">Spermidine synthase</fullName>
    </submittedName>
</protein>
<organism evidence="2 3">
    <name type="scientific">Paenibacillus taichungensis</name>
    <dbReference type="NCBI Taxonomy" id="484184"/>
    <lineage>
        <taxon>Bacteria</taxon>
        <taxon>Bacillati</taxon>
        <taxon>Bacillota</taxon>
        <taxon>Bacilli</taxon>
        <taxon>Bacillales</taxon>
        <taxon>Paenibacillaceae</taxon>
        <taxon>Paenibacillus</taxon>
    </lineage>
</organism>
<evidence type="ECO:0000313" key="2">
    <source>
        <dbReference type="EMBL" id="RAW17266.1"/>
    </source>
</evidence>
<dbReference type="NCBIfam" id="NF037959">
    <property type="entry name" value="MFS_SpdSyn"/>
    <property type="match status" value="1"/>
</dbReference>
<dbReference type="PANTHER" id="PTHR43317">
    <property type="entry name" value="THERMOSPERMINE SYNTHASE ACAULIS5"/>
    <property type="match status" value="1"/>
</dbReference>
<name>A0A329QZF0_9BACL</name>
<dbReference type="GO" id="GO:0006596">
    <property type="term" value="P:polyamine biosynthetic process"/>
    <property type="evidence" value="ECO:0007669"/>
    <property type="project" value="UniProtKB-KW"/>
</dbReference>
<evidence type="ECO:0000313" key="3">
    <source>
        <dbReference type="Proteomes" id="UP000250642"/>
    </source>
</evidence>
<dbReference type="Proteomes" id="UP000250642">
    <property type="component" value="Unassembled WGS sequence"/>
</dbReference>
<proteinExistence type="predicted"/>
<dbReference type="PANTHER" id="PTHR43317:SF1">
    <property type="entry name" value="THERMOSPERMINE SYNTHASE ACAULIS5"/>
    <property type="match status" value="1"/>
</dbReference>
<dbReference type="Gene3D" id="3.40.50.150">
    <property type="entry name" value="Vaccinia Virus protein VP39"/>
    <property type="match status" value="1"/>
</dbReference>
<dbReference type="AlphaFoldDB" id="A0A329QZF0"/>
<dbReference type="EMBL" id="QEVW01000005">
    <property type="protein sequence ID" value="RAW17266.1"/>
    <property type="molecule type" value="Genomic_DNA"/>
</dbReference>
<dbReference type="InterPro" id="IPR029063">
    <property type="entry name" value="SAM-dependent_MTases_sf"/>
</dbReference>
<gene>
    <name evidence="2" type="ORF">DC345_09310</name>
</gene>
<reference evidence="2 3" key="1">
    <citation type="submission" date="2018-04" db="EMBL/GenBank/DDBJ databases">
        <title>Paenibacillus taichungensis Genome sequencing and assembly.</title>
        <authorList>
            <person name="Xu J."/>
            <person name="Rensing C."/>
            <person name="Mazhar H.S."/>
        </authorList>
    </citation>
    <scope>NUCLEOTIDE SEQUENCE [LARGE SCALE GENOMIC DNA]</scope>
    <source>
        <strain evidence="2 3">NC1</strain>
    </source>
</reference>
<keyword evidence="1" id="KW-0620">Polyamine biosynthesis</keyword>
<accession>A0A329QZF0</accession>